<dbReference type="AlphaFoldDB" id="A0A8E2DGX2"/>
<dbReference type="EMBL" id="KV722531">
    <property type="protein sequence ID" value="OCH86381.1"/>
    <property type="molecule type" value="Genomic_DNA"/>
</dbReference>
<feature type="transmembrane region" description="Helical" evidence="1">
    <location>
        <begin position="21"/>
        <end position="44"/>
    </location>
</feature>
<sequence>MIATCVRLYRRFSRLVDISGSYVAPVLAAMSLLRSILGAMFSIFGIDSYCCPGYHWYVSRYCSRHGEIVVAFRPLGVQISSRQSLLCMS</sequence>
<gene>
    <name evidence="2" type="ORF">OBBRIDRAFT_797269</name>
</gene>
<keyword evidence="1" id="KW-0812">Transmembrane</keyword>
<name>A0A8E2DGX2_9APHY</name>
<protein>
    <submittedName>
        <fullName evidence="2">Uncharacterized protein</fullName>
    </submittedName>
</protein>
<dbReference type="Proteomes" id="UP000250043">
    <property type="component" value="Unassembled WGS sequence"/>
</dbReference>
<keyword evidence="1" id="KW-0472">Membrane</keyword>
<reference evidence="2 3" key="1">
    <citation type="submission" date="2016-07" db="EMBL/GenBank/DDBJ databases">
        <title>Draft genome of the white-rot fungus Obba rivulosa 3A-2.</title>
        <authorList>
            <consortium name="DOE Joint Genome Institute"/>
            <person name="Miettinen O."/>
            <person name="Riley R."/>
            <person name="Acob R."/>
            <person name="Barry K."/>
            <person name="Cullen D."/>
            <person name="De Vries R."/>
            <person name="Hainaut M."/>
            <person name="Hatakka A."/>
            <person name="Henrissat B."/>
            <person name="Hilden K."/>
            <person name="Kuo R."/>
            <person name="Labutti K."/>
            <person name="Lipzen A."/>
            <person name="Makela M.R."/>
            <person name="Sandor L."/>
            <person name="Spatafora J.W."/>
            <person name="Grigoriev I.V."/>
            <person name="Hibbett D.S."/>
        </authorList>
    </citation>
    <scope>NUCLEOTIDE SEQUENCE [LARGE SCALE GENOMIC DNA]</scope>
    <source>
        <strain evidence="2 3">3A-2</strain>
    </source>
</reference>
<evidence type="ECO:0000313" key="2">
    <source>
        <dbReference type="EMBL" id="OCH86381.1"/>
    </source>
</evidence>
<organism evidence="2 3">
    <name type="scientific">Obba rivulosa</name>
    <dbReference type="NCBI Taxonomy" id="1052685"/>
    <lineage>
        <taxon>Eukaryota</taxon>
        <taxon>Fungi</taxon>
        <taxon>Dikarya</taxon>
        <taxon>Basidiomycota</taxon>
        <taxon>Agaricomycotina</taxon>
        <taxon>Agaricomycetes</taxon>
        <taxon>Polyporales</taxon>
        <taxon>Gelatoporiaceae</taxon>
        <taxon>Obba</taxon>
    </lineage>
</organism>
<evidence type="ECO:0000313" key="3">
    <source>
        <dbReference type="Proteomes" id="UP000250043"/>
    </source>
</evidence>
<accession>A0A8E2DGX2</accession>
<proteinExistence type="predicted"/>
<keyword evidence="1" id="KW-1133">Transmembrane helix</keyword>
<evidence type="ECO:0000256" key="1">
    <source>
        <dbReference type="SAM" id="Phobius"/>
    </source>
</evidence>
<keyword evidence="3" id="KW-1185">Reference proteome</keyword>